<feature type="domain" description="Response regulatory" evidence="2">
    <location>
        <begin position="9"/>
        <end position="120"/>
    </location>
</feature>
<dbReference type="Gene3D" id="3.40.50.2300">
    <property type="match status" value="1"/>
</dbReference>
<sequence length="244" mass="28556">MNRIMKKQTLLIVDKDCLFRKQLIEELKQNDYPAVIWECSNGLEAIRYINTLQPDVIFLDVKLPGINGFEVLDRTEHSPFVVLTSDCSTYAAKAFEYDAIDYLLKPLTKKRLQTSLQKLGNQSEIVLNSFSKQSTVYPRRILVEKGNRLTSIQVSHITHLKADKDYTWIYTLNNESFLSNYGIGKLMHKLDPHQFLRIHRSYIVNLDYIQELYRDINRFFLTLSNNVEINVGRNYLPSVKELIF</sequence>
<dbReference type="Gene3D" id="2.40.50.1020">
    <property type="entry name" value="LytTr DNA-binding domain"/>
    <property type="match status" value="1"/>
</dbReference>
<dbReference type="SMART" id="SM00448">
    <property type="entry name" value="REC"/>
    <property type="match status" value="1"/>
</dbReference>
<dbReference type="InterPro" id="IPR001789">
    <property type="entry name" value="Sig_transdc_resp-reg_receiver"/>
</dbReference>
<dbReference type="OrthoDB" id="1646880at2"/>
<dbReference type="InterPro" id="IPR046947">
    <property type="entry name" value="LytR-like"/>
</dbReference>
<dbReference type="AlphaFoldDB" id="A0A4U0P6N0"/>
<feature type="modified residue" description="4-aspartylphosphate" evidence="1">
    <location>
        <position position="60"/>
    </location>
</feature>
<evidence type="ECO:0000313" key="4">
    <source>
        <dbReference type="EMBL" id="TJZ63126.1"/>
    </source>
</evidence>
<dbReference type="GO" id="GO:0003677">
    <property type="term" value="F:DNA binding"/>
    <property type="evidence" value="ECO:0007669"/>
    <property type="project" value="InterPro"/>
</dbReference>
<comment type="caution">
    <text evidence="4">The sequence shown here is derived from an EMBL/GenBank/DDBJ whole genome shotgun (WGS) entry which is preliminary data.</text>
</comment>
<dbReference type="SUPFAM" id="SSF52172">
    <property type="entry name" value="CheY-like"/>
    <property type="match status" value="1"/>
</dbReference>
<dbReference type="EMBL" id="SUME01000001">
    <property type="protein sequence ID" value="TJZ63126.1"/>
    <property type="molecule type" value="Genomic_DNA"/>
</dbReference>
<dbReference type="GO" id="GO:0000156">
    <property type="term" value="F:phosphorelay response regulator activity"/>
    <property type="evidence" value="ECO:0007669"/>
    <property type="project" value="InterPro"/>
</dbReference>
<dbReference type="Proteomes" id="UP000306808">
    <property type="component" value="Unassembled WGS sequence"/>
</dbReference>
<name>A0A4U0P6N0_9SPHI</name>
<dbReference type="SMART" id="SM00850">
    <property type="entry name" value="LytTR"/>
    <property type="match status" value="1"/>
</dbReference>
<gene>
    <name evidence="4" type="ORF">FAZ15_02175</name>
</gene>
<proteinExistence type="predicted"/>
<accession>A0A4U0P6N0</accession>
<protein>
    <submittedName>
        <fullName evidence="4">Response regulator transcription factor</fullName>
    </submittedName>
</protein>
<dbReference type="RefSeq" id="WP_136899672.1">
    <property type="nucleotide sequence ID" value="NZ_SUME01000001.1"/>
</dbReference>
<dbReference type="Pfam" id="PF00072">
    <property type="entry name" value="Response_reg"/>
    <property type="match status" value="1"/>
</dbReference>
<reference evidence="4 5" key="1">
    <citation type="submission" date="2019-04" db="EMBL/GenBank/DDBJ databases">
        <title>Sphingobacterium olei sp. nov., isolated from oil-contaminated soil.</title>
        <authorList>
            <person name="Liu B."/>
        </authorList>
    </citation>
    <scope>NUCLEOTIDE SEQUENCE [LARGE SCALE GENOMIC DNA]</scope>
    <source>
        <strain evidence="4 5">HAL-9</strain>
    </source>
</reference>
<dbReference type="InterPro" id="IPR011006">
    <property type="entry name" value="CheY-like_superfamily"/>
</dbReference>
<evidence type="ECO:0000313" key="5">
    <source>
        <dbReference type="Proteomes" id="UP000306808"/>
    </source>
</evidence>
<dbReference type="PANTHER" id="PTHR37299:SF1">
    <property type="entry name" value="STAGE 0 SPORULATION PROTEIN A HOMOLOG"/>
    <property type="match status" value="1"/>
</dbReference>
<keyword evidence="1" id="KW-0597">Phosphoprotein</keyword>
<dbReference type="InterPro" id="IPR007492">
    <property type="entry name" value="LytTR_DNA-bd_dom"/>
</dbReference>
<evidence type="ECO:0000259" key="3">
    <source>
        <dbReference type="PROSITE" id="PS50930"/>
    </source>
</evidence>
<keyword evidence="5" id="KW-1185">Reference proteome</keyword>
<feature type="domain" description="HTH LytTR-type" evidence="3">
    <location>
        <begin position="141"/>
        <end position="244"/>
    </location>
</feature>
<dbReference type="Pfam" id="PF04397">
    <property type="entry name" value="LytTR"/>
    <property type="match status" value="1"/>
</dbReference>
<evidence type="ECO:0000256" key="1">
    <source>
        <dbReference type="PROSITE-ProRule" id="PRU00169"/>
    </source>
</evidence>
<dbReference type="PROSITE" id="PS50110">
    <property type="entry name" value="RESPONSE_REGULATORY"/>
    <property type="match status" value="1"/>
</dbReference>
<dbReference type="PANTHER" id="PTHR37299">
    <property type="entry name" value="TRANSCRIPTIONAL REGULATOR-RELATED"/>
    <property type="match status" value="1"/>
</dbReference>
<organism evidence="4 5">
    <name type="scientific">Sphingobacterium olei</name>
    <dbReference type="NCBI Taxonomy" id="2571155"/>
    <lineage>
        <taxon>Bacteria</taxon>
        <taxon>Pseudomonadati</taxon>
        <taxon>Bacteroidota</taxon>
        <taxon>Sphingobacteriia</taxon>
        <taxon>Sphingobacteriales</taxon>
        <taxon>Sphingobacteriaceae</taxon>
        <taxon>Sphingobacterium</taxon>
    </lineage>
</organism>
<evidence type="ECO:0000259" key="2">
    <source>
        <dbReference type="PROSITE" id="PS50110"/>
    </source>
</evidence>
<dbReference type="PROSITE" id="PS50930">
    <property type="entry name" value="HTH_LYTTR"/>
    <property type="match status" value="1"/>
</dbReference>